<feature type="transmembrane region" description="Helical" evidence="1">
    <location>
        <begin position="244"/>
        <end position="261"/>
    </location>
</feature>
<dbReference type="EMBL" id="CASHTH010002716">
    <property type="protein sequence ID" value="CAI8034211.1"/>
    <property type="molecule type" value="Genomic_DNA"/>
</dbReference>
<organism evidence="2 3">
    <name type="scientific">Geodia barretti</name>
    <name type="common">Barrett's horny sponge</name>
    <dbReference type="NCBI Taxonomy" id="519541"/>
    <lineage>
        <taxon>Eukaryota</taxon>
        <taxon>Metazoa</taxon>
        <taxon>Porifera</taxon>
        <taxon>Demospongiae</taxon>
        <taxon>Heteroscleromorpha</taxon>
        <taxon>Tetractinellida</taxon>
        <taxon>Astrophorina</taxon>
        <taxon>Geodiidae</taxon>
        <taxon>Geodia</taxon>
    </lineage>
</organism>
<keyword evidence="1" id="KW-0472">Membrane</keyword>
<proteinExistence type="predicted"/>
<protein>
    <submittedName>
        <fullName evidence="2">Uncharacterized protein</fullName>
    </submittedName>
</protein>
<feature type="transmembrane region" description="Helical" evidence="1">
    <location>
        <begin position="273"/>
        <end position="295"/>
    </location>
</feature>
<feature type="transmembrane region" description="Helical" evidence="1">
    <location>
        <begin position="96"/>
        <end position="114"/>
    </location>
</feature>
<keyword evidence="1" id="KW-0812">Transmembrane</keyword>
<keyword evidence="1" id="KW-1133">Transmembrane helix</keyword>
<feature type="transmembrane region" description="Helical" evidence="1">
    <location>
        <begin position="301"/>
        <end position="323"/>
    </location>
</feature>
<reference evidence="2" key="1">
    <citation type="submission" date="2023-03" db="EMBL/GenBank/DDBJ databases">
        <authorList>
            <person name="Steffen K."/>
            <person name="Cardenas P."/>
        </authorList>
    </citation>
    <scope>NUCLEOTIDE SEQUENCE</scope>
</reference>
<feature type="transmembrane region" description="Helical" evidence="1">
    <location>
        <begin position="66"/>
        <end position="84"/>
    </location>
</feature>
<sequence>MTVSEGTLNAIVFYMNVVRVNTNIFFDSPKGKSTVNRMLEVFVAWMNLDLGIETCFYDGMGTIGKVALQLVFPLYLCLLSWLIIFLSRRSSIVTKLFGKNVVKILATIIFHFYAKILRTVIDILRRSEIIVEGEDSYTQHVSGYRWTVDGTIPYLHNRRHTVLFAIAVIVVAVTLPYTLALLFIQCLRRRSNMKVLLWVNKLKPFFDAYTGPYKDNYHFWTGFLLVVRIVLFIAIAVNTSKGEILNLTLINTTTAILFVLIRPGIYKSWVLNLIEVFTYANLAALTSGTVYDSWFKYSNQFPITLCVGSMFLLFCGIVVYHILKKLSVTRRWGLMKVWLLDRRWPWMKKKQIRSLILPYVDPDNYEDSSSSDSELDPILQNAPPVARYDEYREPLIGTTRTE</sequence>
<feature type="transmembrane region" description="Helical" evidence="1">
    <location>
        <begin position="219"/>
        <end position="238"/>
    </location>
</feature>
<keyword evidence="3" id="KW-1185">Reference proteome</keyword>
<evidence type="ECO:0000313" key="2">
    <source>
        <dbReference type="EMBL" id="CAI8034211.1"/>
    </source>
</evidence>
<evidence type="ECO:0000256" key="1">
    <source>
        <dbReference type="SAM" id="Phobius"/>
    </source>
</evidence>
<dbReference type="Proteomes" id="UP001174909">
    <property type="component" value="Unassembled WGS sequence"/>
</dbReference>
<dbReference type="AlphaFoldDB" id="A0AA35WZC1"/>
<evidence type="ECO:0000313" key="3">
    <source>
        <dbReference type="Proteomes" id="UP001174909"/>
    </source>
</evidence>
<comment type="caution">
    <text evidence="2">The sequence shown here is derived from an EMBL/GenBank/DDBJ whole genome shotgun (WGS) entry which is preliminary data.</text>
</comment>
<accession>A0AA35WZC1</accession>
<name>A0AA35WZC1_GEOBA</name>
<feature type="transmembrane region" description="Helical" evidence="1">
    <location>
        <begin position="162"/>
        <end position="184"/>
    </location>
</feature>
<gene>
    <name evidence="2" type="ORF">GBAR_LOCUS19284</name>
</gene>